<accession>A0A8S5S9E8</accession>
<sequence length="199" mass="24304">MFRIRVNKNKMPYIIEAFCKRIKKEKLRDIEYWLDNNLDIAQYFLTNYVKLAKLKQLYDDLTVDIMRYYQRKDLTANEMKNEFNHIMWKTQFNHSFDTMANKNPININDFNSRIDYYLEEINYINNNKFHYKHLSFTTIMADWAVLGSYLTVLSSRYGRNLTKSEYELADRMIKENKKLNYRQFKNSISKSKMKIENKN</sequence>
<dbReference type="EMBL" id="BK032555">
    <property type="protein sequence ID" value="DAF47536.1"/>
    <property type="molecule type" value="Genomic_DNA"/>
</dbReference>
<organism evidence="1">
    <name type="scientific">Phage sp. ctGns7</name>
    <dbReference type="NCBI Taxonomy" id="2828003"/>
    <lineage>
        <taxon>Viruses</taxon>
    </lineage>
</organism>
<protein>
    <submittedName>
        <fullName evidence="1">Uncharacterized protein</fullName>
    </submittedName>
</protein>
<name>A0A8S5S9E8_9VIRU</name>
<evidence type="ECO:0000313" key="1">
    <source>
        <dbReference type="EMBL" id="DAF47536.1"/>
    </source>
</evidence>
<proteinExistence type="predicted"/>
<reference evidence="1" key="1">
    <citation type="journal article" date="2021" name="Proc. Natl. Acad. Sci. U.S.A.">
        <title>A Catalog of Tens of Thousands of Viruses from Human Metagenomes Reveals Hidden Associations with Chronic Diseases.</title>
        <authorList>
            <person name="Tisza M.J."/>
            <person name="Buck C.B."/>
        </authorList>
    </citation>
    <scope>NUCLEOTIDE SEQUENCE</scope>
    <source>
        <strain evidence="1">CtGns7</strain>
    </source>
</reference>